<organism evidence="2 3">
    <name type="scientific">Oceanobacillus jeddahense</name>
    <dbReference type="NCBI Taxonomy" id="1462527"/>
    <lineage>
        <taxon>Bacteria</taxon>
        <taxon>Bacillati</taxon>
        <taxon>Bacillota</taxon>
        <taxon>Bacilli</taxon>
        <taxon>Bacillales</taxon>
        <taxon>Bacillaceae</taxon>
        <taxon>Oceanobacillus</taxon>
    </lineage>
</organism>
<evidence type="ECO:0000259" key="1">
    <source>
        <dbReference type="PROSITE" id="PS51186"/>
    </source>
</evidence>
<reference evidence="2" key="1">
    <citation type="submission" date="2022-07" db="EMBL/GenBank/DDBJ databases">
        <title>FELIX.</title>
        <authorList>
            <person name="Wan K.H."/>
            <person name="Park S."/>
            <person name="Lawrence Q."/>
            <person name="Eichenberger J.P."/>
            <person name="Booth B.W."/>
            <person name="Piaggio A.J."/>
            <person name="Chandler J.C."/>
            <person name="Franklin A.B."/>
            <person name="Celniker S.E."/>
        </authorList>
    </citation>
    <scope>NUCLEOTIDE SEQUENCE</scope>
    <source>
        <strain evidence="2">QA-1986 374</strain>
    </source>
</reference>
<dbReference type="RefSeq" id="WP_256709740.1">
    <property type="nucleotide sequence ID" value="NZ_CP101914.1"/>
</dbReference>
<dbReference type="EMBL" id="CP101914">
    <property type="protein sequence ID" value="UUI04838.1"/>
    <property type="molecule type" value="Genomic_DNA"/>
</dbReference>
<evidence type="ECO:0000313" key="3">
    <source>
        <dbReference type="Proteomes" id="UP001059773"/>
    </source>
</evidence>
<dbReference type="InterPro" id="IPR000182">
    <property type="entry name" value="GNAT_dom"/>
</dbReference>
<dbReference type="InterPro" id="IPR016181">
    <property type="entry name" value="Acyl_CoA_acyltransferase"/>
</dbReference>
<dbReference type="PANTHER" id="PTHR43792">
    <property type="entry name" value="GNAT FAMILY, PUTATIVE (AFU_ORTHOLOGUE AFUA_3G00765)-RELATED-RELATED"/>
    <property type="match status" value="1"/>
</dbReference>
<dbReference type="Pfam" id="PF13302">
    <property type="entry name" value="Acetyltransf_3"/>
    <property type="match status" value="1"/>
</dbReference>
<sequence length="162" mass="18566">MFESKRCTIKTFQKSDYVDVKKLYVDREVRKFLGGVRQEGSIEAALREMLHTNDGSFYWAVREKHTDNFIGLVSLDPHHDGTYLEVSYQFLPNWWGKGYATEVVQLVIDYGLNELNLPKIVAETQTANTSSCKLLERLGMELEKTISRFGAEQAIYSITSSN</sequence>
<feature type="domain" description="N-acetyltransferase" evidence="1">
    <location>
        <begin position="7"/>
        <end position="162"/>
    </location>
</feature>
<accession>A0ABY5K0B4</accession>
<keyword evidence="3" id="KW-1185">Reference proteome</keyword>
<dbReference type="PROSITE" id="PS51186">
    <property type="entry name" value="GNAT"/>
    <property type="match status" value="1"/>
</dbReference>
<evidence type="ECO:0000313" key="2">
    <source>
        <dbReference type="EMBL" id="UUI04838.1"/>
    </source>
</evidence>
<protein>
    <submittedName>
        <fullName evidence="2">GNAT family N-acetyltransferase</fullName>
    </submittedName>
</protein>
<proteinExistence type="predicted"/>
<dbReference type="InterPro" id="IPR051531">
    <property type="entry name" value="N-acetyltransferase"/>
</dbReference>
<dbReference type="PANTHER" id="PTHR43792:SF1">
    <property type="entry name" value="N-ACETYLTRANSFERASE DOMAIN-CONTAINING PROTEIN"/>
    <property type="match status" value="1"/>
</dbReference>
<dbReference type="Gene3D" id="3.40.630.30">
    <property type="match status" value="1"/>
</dbReference>
<dbReference type="Proteomes" id="UP001059773">
    <property type="component" value="Chromosome"/>
</dbReference>
<gene>
    <name evidence="2" type="ORF">NP439_09455</name>
</gene>
<name>A0ABY5K0B4_9BACI</name>
<dbReference type="SUPFAM" id="SSF55729">
    <property type="entry name" value="Acyl-CoA N-acyltransferases (Nat)"/>
    <property type="match status" value="1"/>
</dbReference>